<dbReference type="PANTHER" id="PTHR11113:SF2">
    <property type="entry name" value="ADENINE DEAMINASE"/>
    <property type="match status" value="1"/>
</dbReference>
<keyword evidence="10" id="KW-1185">Reference proteome</keyword>
<dbReference type="PANTHER" id="PTHR11113">
    <property type="entry name" value="N-ACETYLGLUCOSAMINE-6-PHOSPHATE DEACETYLASE"/>
    <property type="match status" value="1"/>
</dbReference>
<evidence type="ECO:0000256" key="6">
    <source>
        <dbReference type="HAMAP-Rule" id="MF_01518"/>
    </source>
</evidence>
<dbReference type="EC" id="3.5.4.2" evidence="2 6"/>
<dbReference type="Proteomes" id="UP000008466">
    <property type="component" value="Chromosome"/>
</dbReference>
<gene>
    <name evidence="6" type="primary">ade</name>
    <name evidence="9" type="ordered locus">SpiBuddy_2560</name>
</gene>
<evidence type="ECO:0000256" key="2">
    <source>
        <dbReference type="ARBA" id="ARBA00012782"/>
    </source>
</evidence>
<dbReference type="KEGG" id="sbu:SpiBuddy_2560"/>
<dbReference type="NCBIfam" id="TIGR01178">
    <property type="entry name" value="ade"/>
    <property type="match status" value="1"/>
</dbReference>
<dbReference type="Pfam" id="PF13382">
    <property type="entry name" value="Adenine_deam_C"/>
    <property type="match status" value="1"/>
</dbReference>
<dbReference type="Gene3D" id="3.20.20.140">
    <property type="entry name" value="Metal-dependent hydrolases"/>
    <property type="match status" value="1"/>
</dbReference>
<dbReference type="STRING" id="158189.SpiBuddy_2560"/>
<dbReference type="GO" id="GO:0006146">
    <property type="term" value="P:adenine catabolic process"/>
    <property type="evidence" value="ECO:0007669"/>
    <property type="project" value="InterPro"/>
</dbReference>
<sequence length="576" mass="62683">MNKKTLKKLIDVASGRLPADLVIKHCKIVDVYSGTITEGDIAISDGIIAGVGCYEGLKEIDAQGRYAAPGFIDSHIHIESSYVTPEEMGRLVVPYGTTTIIADPHEIVNVCGLKGLQYMLDAASETALDIRFMIPSCVPATPFEHAGAVVDAAAMSKPITDERILGVGEFMDFPGVIHAQDGALDKLMLAKQVGKLVDGHSPGVFGKDLNAYVATLIHTDHECSSVQEMHDRIAVGMYVLLREGSACHELSHLMKGITQYNSRRCLLCSDDRQPKTILEKGHLDEHMRMLTKAGIDPIVAIQMASLNAAECFRLFDRGALAPGLRADIVLLDDLKDFKAESVFIEGRLVAQKGCYLPEVKRHSIDNVRGSFHVKDFSLQKLRLKLSSDYVTTIDILPGGVVTAKGKARVARDEQGCFKYDPSQDVVKVAVVERHHATGNVAVALLRGYGITQGALAISIAHDSHNIIVVGVTDEDMAVAVESLISQNGGMVLVKDQKVIASMPMPVGGIMSDQRGEWVDEKLSEIHEVAYRELHVKEDVEPIMTLCFMSLAVIPEVKLTDMGLFDVTTFSFIPVEA</sequence>
<dbReference type="RefSeq" id="WP_013608216.1">
    <property type="nucleotide sequence ID" value="NC_015152.1"/>
</dbReference>
<evidence type="ECO:0000256" key="1">
    <source>
        <dbReference type="ARBA" id="ARBA00006773"/>
    </source>
</evidence>
<keyword evidence="4 6" id="KW-0464">Manganese</keyword>
<comment type="cofactor">
    <cofactor evidence="6">
        <name>Mn(2+)</name>
        <dbReference type="ChEBI" id="CHEBI:29035"/>
    </cofactor>
</comment>
<evidence type="ECO:0000313" key="10">
    <source>
        <dbReference type="Proteomes" id="UP000008466"/>
    </source>
</evidence>
<evidence type="ECO:0000259" key="7">
    <source>
        <dbReference type="Pfam" id="PF01979"/>
    </source>
</evidence>
<evidence type="ECO:0000256" key="4">
    <source>
        <dbReference type="ARBA" id="ARBA00023211"/>
    </source>
</evidence>
<dbReference type="Pfam" id="PF01979">
    <property type="entry name" value="Amidohydro_1"/>
    <property type="match status" value="1"/>
</dbReference>
<name>F0RTE0_SPHGB</name>
<proteinExistence type="inferred from homology"/>
<dbReference type="InterPro" id="IPR006679">
    <property type="entry name" value="Adenine_deam"/>
</dbReference>
<feature type="domain" description="Amidohydrolase-related" evidence="7">
    <location>
        <begin position="67"/>
        <end position="349"/>
    </location>
</feature>
<evidence type="ECO:0000256" key="3">
    <source>
        <dbReference type="ARBA" id="ARBA00022801"/>
    </source>
</evidence>
<dbReference type="HOGENOM" id="CLU_027935_0_0_12"/>
<feature type="domain" description="Adenine deaminase C-terminal" evidence="8">
    <location>
        <begin position="400"/>
        <end position="569"/>
    </location>
</feature>
<protein>
    <recommendedName>
        <fullName evidence="2 6">Adenine deaminase</fullName>
        <shortName evidence="6">Adenase</shortName>
        <shortName evidence="6">Adenine aminase</shortName>
        <ecNumber evidence="2 6">3.5.4.2</ecNumber>
    </recommendedName>
</protein>
<comment type="similarity">
    <text evidence="1 6">Belongs to the metallo-dependent hydrolases superfamily. Adenine deaminase family.</text>
</comment>
<accession>F0RTE0</accession>
<comment type="catalytic activity">
    <reaction evidence="5 6">
        <text>adenine + H2O + H(+) = hypoxanthine + NH4(+)</text>
        <dbReference type="Rhea" id="RHEA:23688"/>
        <dbReference type="ChEBI" id="CHEBI:15377"/>
        <dbReference type="ChEBI" id="CHEBI:15378"/>
        <dbReference type="ChEBI" id="CHEBI:16708"/>
        <dbReference type="ChEBI" id="CHEBI:17368"/>
        <dbReference type="ChEBI" id="CHEBI:28938"/>
        <dbReference type="EC" id="3.5.4.2"/>
    </reaction>
</comment>
<dbReference type="HAMAP" id="MF_01518">
    <property type="entry name" value="Adenine_deamin"/>
    <property type="match status" value="1"/>
</dbReference>
<dbReference type="EMBL" id="CP002541">
    <property type="protein sequence ID" value="ADY14371.1"/>
    <property type="molecule type" value="Genomic_DNA"/>
</dbReference>
<dbReference type="InterPro" id="IPR032466">
    <property type="entry name" value="Metal_Hydrolase"/>
</dbReference>
<dbReference type="SUPFAM" id="SSF51556">
    <property type="entry name" value="Metallo-dependent hydrolases"/>
    <property type="match status" value="1"/>
</dbReference>
<dbReference type="Gene3D" id="2.30.40.10">
    <property type="entry name" value="Urease, subunit C, domain 1"/>
    <property type="match status" value="1"/>
</dbReference>
<organism evidence="9 10">
    <name type="scientific">Sphaerochaeta globosa (strain ATCC BAA-1886 / DSM 22777 / Buddy)</name>
    <name type="common">Spirochaeta sp. (strain Buddy)</name>
    <dbReference type="NCBI Taxonomy" id="158189"/>
    <lineage>
        <taxon>Bacteria</taxon>
        <taxon>Pseudomonadati</taxon>
        <taxon>Spirochaetota</taxon>
        <taxon>Spirochaetia</taxon>
        <taxon>Spirochaetales</taxon>
        <taxon>Sphaerochaetaceae</taxon>
        <taxon>Sphaerochaeta</taxon>
    </lineage>
</organism>
<reference evidence="10" key="1">
    <citation type="submission" date="2011-02" db="EMBL/GenBank/DDBJ databases">
        <title>Complete sequence of Spirochaeta sp. Buddy.</title>
        <authorList>
            <person name="Lucas S."/>
            <person name="Copeland A."/>
            <person name="Lapidus A."/>
            <person name="Cheng J.-F."/>
            <person name="Goodwin L."/>
            <person name="Pitluck S."/>
            <person name="Zeytun A."/>
            <person name="Detter J.C."/>
            <person name="Han C."/>
            <person name="Tapia R."/>
            <person name="Land M."/>
            <person name="Hauser L."/>
            <person name="Kyrpides N."/>
            <person name="Ivanova N."/>
            <person name="Mikhailova N."/>
            <person name="Pagani I."/>
            <person name="Ritalahti K.M."/>
            <person name="Loeffler F.E."/>
            <person name="Woyke T."/>
        </authorList>
    </citation>
    <scope>NUCLEOTIDE SEQUENCE [LARGE SCALE GENOMIC DNA]</scope>
    <source>
        <strain evidence="10">ATCC BAA-1886 / DSM 22777 / Buddy</strain>
    </source>
</reference>
<dbReference type="eggNOG" id="COG1001">
    <property type="taxonomic scope" value="Bacteria"/>
</dbReference>
<dbReference type="InterPro" id="IPR006680">
    <property type="entry name" value="Amidohydro-rel"/>
</dbReference>
<dbReference type="AlphaFoldDB" id="F0RTE0"/>
<evidence type="ECO:0000256" key="5">
    <source>
        <dbReference type="ARBA" id="ARBA00047720"/>
    </source>
</evidence>
<evidence type="ECO:0000259" key="8">
    <source>
        <dbReference type="Pfam" id="PF13382"/>
    </source>
</evidence>
<dbReference type="OrthoDB" id="9775607at2"/>
<dbReference type="CDD" id="cd01295">
    <property type="entry name" value="AdeC"/>
    <property type="match status" value="1"/>
</dbReference>
<keyword evidence="3 6" id="KW-0378">Hydrolase</keyword>
<dbReference type="SUPFAM" id="SSF51338">
    <property type="entry name" value="Composite domain of metallo-dependent hydrolases"/>
    <property type="match status" value="1"/>
</dbReference>
<dbReference type="GO" id="GO:0000034">
    <property type="term" value="F:adenine deaminase activity"/>
    <property type="evidence" value="ECO:0007669"/>
    <property type="project" value="UniProtKB-UniRule"/>
</dbReference>
<dbReference type="InterPro" id="IPR026912">
    <property type="entry name" value="Adenine_deam_C"/>
</dbReference>
<dbReference type="InterPro" id="IPR011059">
    <property type="entry name" value="Metal-dep_hydrolase_composite"/>
</dbReference>
<evidence type="ECO:0000313" key="9">
    <source>
        <dbReference type="EMBL" id="ADY14371.1"/>
    </source>
</evidence>